<name>A0A0P0RII2_9BURK</name>
<organism evidence="1 2">
    <name type="scientific">Paraburkholderia caribensis MBA4</name>
    <dbReference type="NCBI Taxonomy" id="1323664"/>
    <lineage>
        <taxon>Bacteria</taxon>
        <taxon>Pseudomonadati</taxon>
        <taxon>Pseudomonadota</taxon>
        <taxon>Betaproteobacteria</taxon>
        <taxon>Burkholderiales</taxon>
        <taxon>Burkholderiaceae</taxon>
        <taxon>Paraburkholderia</taxon>
    </lineage>
</organism>
<proteinExistence type="predicted"/>
<dbReference type="EMBL" id="CP012747">
    <property type="protein sequence ID" value="ALL68562.1"/>
    <property type="molecule type" value="Genomic_DNA"/>
</dbReference>
<dbReference type="KEGG" id="bcai:K788_00002075"/>
<dbReference type="Proteomes" id="UP000019146">
    <property type="component" value="Chromosome 2"/>
</dbReference>
<reference evidence="1 2" key="1">
    <citation type="journal article" date="2014" name="Genome Announc.">
        <title>Draft Genome Sequence of the Haloacid-Degrading Burkholderia caribensis Strain MBA4.</title>
        <authorList>
            <person name="Pan Y."/>
            <person name="Kong K.F."/>
            <person name="Tsang J.S."/>
        </authorList>
    </citation>
    <scope>NUCLEOTIDE SEQUENCE [LARGE SCALE GENOMIC DNA]</scope>
    <source>
        <strain evidence="1 2">MBA4</strain>
    </source>
</reference>
<sequence>MEAGEDLVTIMLRKEWERRLGGGRFLWGIAQVPRGIGGVAASRSKSALALFSPRLTKPRTAGRRQSNVLLWNAWIDATGQVRPLPSYAFVTSSAKLASGKRRENYYALVCSSPNELRFGYNLGLQAENLRHVSSGKRLGAATSTAIVAHQSAPSSDKRYPVALAVSLEAPFYVKLAQPIALKARDLAAVVNATRIGDFEAYVDLVRRLRNSPSIERGCTQDLFDIPTMEICKPLADLSKQAARFVASVVGRQQRPPQLALF</sequence>
<protein>
    <submittedName>
        <fullName evidence="1">Uncharacterized protein</fullName>
    </submittedName>
</protein>
<accession>A0A0P0RII2</accession>
<evidence type="ECO:0000313" key="2">
    <source>
        <dbReference type="Proteomes" id="UP000019146"/>
    </source>
</evidence>
<dbReference type="AlphaFoldDB" id="A0A0P0RII2"/>
<gene>
    <name evidence="1" type="ORF">K788_00002075</name>
</gene>
<evidence type="ECO:0000313" key="1">
    <source>
        <dbReference type="EMBL" id="ALL68562.1"/>
    </source>
</evidence>